<sequence length="83" mass="8787">MQKDMRASATPLPSPAFPGTAPLELDGGLAELRTDCARMAPHWSGHARTSAVHVPDARISGLARIMVPTTSADLLRGMSEYGD</sequence>
<dbReference type="Proteomes" id="UP001500443">
    <property type="component" value="Unassembled WGS sequence"/>
</dbReference>
<reference evidence="2 3" key="1">
    <citation type="journal article" date="2019" name="Int. J. Syst. Evol. Microbiol.">
        <title>The Global Catalogue of Microorganisms (GCM) 10K type strain sequencing project: providing services to taxonomists for standard genome sequencing and annotation.</title>
        <authorList>
            <consortium name="The Broad Institute Genomics Platform"/>
            <consortium name="The Broad Institute Genome Sequencing Center for Infectious Disease"/>
            <person name="Wu L."/>
            <person name="Ma J."/>
        </authorList>
    </citation>
    <scope>NUCLEOTIDE SEQUENCE [LARGE SCALE GENOMIC DNA]</scope>
    <source>
        <strain evidence="2 3">JCM 15481</strain>
    </source>
</reference>
<keyword evidence="3" id="KW-1185">Reference proteome</keyword>
<gene>
    <name evidence="2" type="ORF">GCM10009802_33840</name>
</gene>
<dbReference type="EMBL" id="BAAAPF010000104">
    <property type="protein sequence ID" value="GAA2127333.1"/>
    <property type="molecule type" value="Genomic_DNA"/>
</dbReference>
<proteinExistence type="predicted"/>
<evidence type="ECO:0000313" key="2">
    <source>
        <dbReference type="EMBL" id="GAA2127333.1"/>
    </source>
</evidence>
<comment type="caution">
    <text evidence="2">The sequence shown here is derived from an EMBL/GenBank/DDBJ whole genome shotgun (WGS) entry which is preliminary data.</text>
</comment>
<feature type="region of interest" description="Disordered" evidence="1">
    <location>
        <begin position="1"/>
        <end position="22"/>
    </location>
</feature>
<evidence type="ECO:0000256" key="1">
    <source>
        <dbReference type="SAM" id="MobiDB-lite"/>
    </source>
</evidence>
<protein>
    <submittedName>
        <fullName evidence="2">Uncharacterized protein</fullName>
    </submittedName>
</protein>
<name>A0ABN2YI81_9ACTN</name>
<accession>A0ABN2YI81</accession>
<dbReference type="RefSeq" id="WP_037781689.1">
    <property type="nucleotide sequence ID" value="NZ_BAAAPF010000104.1"/>
</dbReference>
<evidence type="ECO:0000313" key="3">
    <source>
        <dbReference type="Proteomes" id="UP001500443"/>
    </source>
</evidence>
<organism evidence="2 3">
    <name type="scientific">Streptomyces synnematoformans</name>
    <dbReference type="NCBI Taxonomy" id="415721"/>
    <lineage>
        <taxon>Bacteria</taxon>
        <taxon>Bacillati</taxon>
        <taxon>Actinomycetota</taxon>
        <taxon>Actinomycetes</taxon>
        <taxon>Kitasatosporales</taxon>
        <taxon>Streptomycetaceae</taxon>
        <taxon>Streptomyces</taxon>
    </lineage>
</organism>